<protein>
    <submittedName>
        <fullName evidence="1">Uncharacterized protein</fullName>
    </submittedName>
</protein>
<accession>A0A5S9IR02</accession>
<organism evidence="1 2">
    <name type="scientific">Uabimicrobium amorphum</name>
    <dbReference type="NCBI Taxonomy" id="2596890"/>
    <lineage>
        <taxon>Bacteria</taxon>
        <taxon>Pseudomonadati</taxon>
        <taxon>Planctomycetota</taxon>
        <taxon>Candidatus Uabimicrobiia</taxon>
        <taxon>Candidatus Uabimicrobiales</taxon>
        <taxon>Candidatus Uabimicrobiaceae</taxon>
        <taxon>Candidatus Uabimicrobium</taxon>
    </lineage>
</organism>
<dbReference type="KEGG" id="uam:UABAM_04899"/>
<keyword evidence="2" id="KW-1185">Reference proteome</keyword>
<proteinExistence type="predicted"/>
<evidence type="ECO:0000313" key="2">
    <source>
        <dbReference type="Proteomes" id="UP000326354"/>
    </source>
</evidence>
<dbReference type="Proteomes" id="UP000326354">
    <property type="component" value="Chromosome"/>
</dbReference>
<sequence>MEIKTSIERLIDAISEMVPEGDHELVAKIASLMIQSGKVKLATVPVR</sequence>
<gene>
    <name evidence="1" type="ORF">UABAM_04899</name>
</gene>
<evidence type="ECO:0000313" key="1">
    <source>
        <dbReference type="EMBL" id="BBM86513.1"/>
    </source>
</evidence>
<reference evidence="1 2" key="1">
    <citation type="submission" date="2019-08" db="EMBL/GenBank/DDBJ databases">
        <title>Complete genome sequence of Candidatus Uab amorphum.</title>
        <authorList>
            <person name="Shiratori T."/>
            <person name="Suzuki S."/>
            <person name="Kakizawa Y."/>
            <person name="Ishida K."/>
        </authorList>
    </citation>
    <scope>NUCLEOTIDE SEQUENCE [LARGE SCALE GENOMIC DNA]</scope>
    <source>
        <strain evidence="1 2">SRT547</strain>
    </source>
</reference>
<dbReference type="EMBL" id="AP019860">
    <property type="protein sequence ID" value="BBM86513.1"/>
    <property type="molecule type" value="Genomic_DNA"/>
</dbReference>
<dbReference type="RefSeq" id="WP_173013544.1">
    <property type="nucleotide sequence ID" value="NZ_AP019860.1"/>
</dbReference>
<name>A0A5S9IR02_UABAM</name>
<dbReference type="AlphaFoldDB" id="A0A5S9IR02"/>